<accession>A0ABD1VB86</accession>
<proteinExistence type="predicted"/>
<evidence type="ECO:0000256" key="2">
    <source>
        <dbReference type="SAM" id="Phobius"/>
    </source>
</evidence>
<dbReference type="Proteomes" id="UP001604336">
    <property type="component" value="Unassembled WGS sequence"/>
</dbReference>
<evidence type="ECO:0000256" key="1">
    <source>
        <dbReference type="SAM" id="MobiDB-lite"/>
    </source>
</evidence>
<keyword evidence="2" id="KW-0472">Membrane</keyword>
<dbReference type="PANTHER" id="PTHR35469:SF5">
    <property type="entry name" value="TRANSMEMBRANE PROTEIN"/>
    <property type="match status" value="1"/>
</dbReference>
<protein>
    <recommendedName>
        <fullName evidence="5">PIN-like protein</fullName>
    </recommendedName>
</protein>
<keyword evidence="2" id="KW-0812">Transmembrane</keyword>
<feature type="transmembrane region" description="Helical" evidence="2">
    <location>
        <begin position="264"/>
        <end position="286"/>
    </location>
</feature>
<feature type="compositionally biased region" description="Low complexity" evidence="1">
    <location>
        <begin position="32"/>
        <end position="42"/>
    </location>
</feature>
<comment type="caution">
    <text evidence="3">The sequence shown here is derived from an EMBL/GenBank/DDBJ whole genome shotgun (WGS) entry which is preliminary data.</text>
</comment>
<feature type="transmembrane region" description="Helical" evidence="2">
    <location>
        <begin position="178"/>
        <end position="195"/>
    </location>
</feature>
<evidence type="ECO:0000313" key="4">
    <source>
        <dbReference type="Proteomes" id="UP001604336"/>
    </source>
</evidence>
<keyword evidence="2" id="KW-1133">Transmembrane helix</keyword>
<reference evidence="4" key="1">
    <citation type="submission" date="2024-07" db="EMBL/GenBank/DDBJ databases">
        <title>Two chromosome-level genome assemblies of Korean endemic species Abeliophyllum distichum and Forsythia ovata (Oleaceae).</title>
        <authorList>
            <person name="Jang H."/>
        </authorList>
    </citation>
    <scope>NUCLEOTIDE SEQUENCE [LARGE SCALE GENOMIC DNA]</scope>
</reference>
<name>A0ABD1VB86_9LAMI</name>
<gene>
    <name evidence="3" type="ORF">Adt_07479</name>
</gene>
<dbReference type="EMBL" id="JBFOLK010000002">
    <property type="protein sequence ID" value="KAL2534128.1"/>
    <property type="molecule type" value="Genomic_DNA"/>
</dbReference>
<evidence type="ECO:0008006" key="5">
    <source>
        <dbReference type="Google" id="ProtNLM"/>
    </source>
</evidence>
<organism evidence="3 4">
    <name type="scientific">Abeliophyllum distichum</name>
    <dbReference type="NCBI Taxonomy" id="126358"/>
    <lineage>
        <taxon>Eukaryota</taxon>
        <taxon>Viridiplantae</taxon>
        <taxon>Streptophyta</taxon>
        <taxon>Embryophyta</taxon>
        <taxon>Tracheophyta</taxon>
        <taxon>Spermatophyta</taxon>
        <taxon>Magnoliopsida</taxon>
        <taxon>eudicotyledons</taxon>
        <taxon>Gunneridae</taxon>
        <taxon>Pentapetalae</taxon>
        <taxon>asterids</taxon>
        <taxon>lamiids</taxon>
        <taxon>Lamiales</taxon>
        <taxon>Oleaceae</taxon>
        <taxon>Forsythieae</taxon>
        <taxon>Abeliophyllum</taxon>
    </lineage>
</organism>
<evidence type="ECO:0000313" key="3">
    <source>
        <dbReference type="EMBL" id="KAL2534128.1"/>
    </source>
</evidence>
<sequence length="306" mass="33857">MEREARRKRILERGSDRLALISGRIDSLDQPSSPNSFHSGSSTYSTPRDDFRGHAHSALDSAINSTVFFEDHRHGGNDMSNIWSRHDIDDGVSRVKATKSEAKVAEVEQSEVKSVLTPISASESGNEVESSHVTTTVSKSSCDENAKPLRKPSFSDFFGSITPREINSSIITSENTRVFCSIAIAILVVLSYVNLPRKVVKSKSLIAWRPLYVVLLTDLMIVAARLALYVQRGSEKAEQDKEQRFQEDGHNWGSAMKLLEFDTLAAFVNASSLAALLLYPAAIFTVQTKIVLHDSVDQSKFVIQIV</sequence>
<keyword evidence="4" id="KW-1185">Reference proteome</keyword>
<feature type="region of interest" description="Disordered" evidence="1">
    <location>
        <begin position="22"/>
        <end position="52"/>
    </location>
</feature>
<dbReference type="AlphaFoldDB" id="A0ABD1VB86"/>
<dbReference type="PANTHER" id="PTHR35469">
    <property type="entry name" value="TRANSMEMBRANE PROTEIN"/>
    <property type="match status" value="1"/>
</dbReference>
<feature type="transmembrane region" description="Helical" evidence="2">
    <location>
        <begin position="207"/>
        <end position="228"/>
    </location>
</feature>